<reference evidence="4 5" key="2">
    <citation type="submission" date="2018-11" db="EMBL/GenBank/DDBJ databases">
        <authorList>
            <consortium name="Pathogen Informatics"/>
        </authorList>
    </citation>
    <scope>NUCLEOTIDE SEQUENCE [LARGE SCALE GENOMIC DNA]</scope>
</reference>
<evidence type="ECO:0000256" key="2">
    <source>
        <dbReference type="ARBA" id="ARBA00019069"/>
    </source>
</evidence>
<feature type="binding site" evidence="3">
    <location>
        <position position="66"/>
    </location>
    <ligand>
        <name>a divalent metal cation</name>
        <dbReference type="ChEBI" id="CHEBI:60240"/>
        <label>1</label>
    </ligand>
</feature>
<feature type="binding site" evidence="3">
    <location>
        <position position="298"/>
    </location>
    <ligand>
        <name>a divalent metal cation</name>
        <dbReference type="ChEBI" id="CHEBI:60240"/>
        <label>1</label>
    </ligand>
</feature>
<dbReference type="STRING" id="102285.A0A0R3TPY9"/>
<evidence type="ECO:0000256" key="3">
    <source>
        <dbReference type="PIRSR" id="PIRSR602678-1"/>
    </source>
</evidence>
<dbReference type="InterPro" id="IPR002678">
    <property type="entry name" value="DUF34/NIF3"/>
</dbReference>
<dbReference type="OrthoDB" id="3345469at2759"/>
<keyword evidence="3" id="KW-0479">Metal-binding</keyword>
<evidence type="ECO:0000313" key="5">
    <source>
        <dbReference type="Proteomes" id="UP000278807"/>
    </source>
</evidence>
<dbReference type="PANTHER" id="PTHR13799">
    <property type="entry name" value="NGG1 INTERACTING FACTOR 3"/>
    <property type="match status" value="1"/>
</dbReference>
<dbReference type="WBParaSite" id="HNAJ_0000957501-mRNA-1">
    <property type="protein sequence ID" value="HNAJ_0000957501-mRNA-1"/>
    <property type="gene ID" value="HNAJ_0000957501"/>
</dbReference>
<name>A0A0R3TPY9_RODNA</name>
<dbReference type="FunFam" id="3.40.1390.30:FF:000001">
    <property type="entry name" value="GTP cyclohydrolase 1 type 2"/>
    <property type="match status" value="1"/>
</dbReference>
<evidence type="ECO:0000256" key="1">
    <source>
        <dbReference type="ARBA" id="ARBA00006964"/>
    </source>
</evidence>
<keyword evidence="5" id="KW-1185">Reference proteome</keyword>
<organism evidence="6">
    <name type="scientific">Rodentolepis nana</name>
    <name type="common">Dwarf tapeworm</name>
    <name type="synonym">Hymenolepis nana</name>
    <dbReference type="NCBI Taxonomy" id="102285"/>
    <lineage>
        <taxon>Eukaryota</taxon>
        <taxon>Metazoa</taxon>
        <taxon>Spiralia</taxon>
        <taxon>Lophotrochozoa</taxon>
        <taxon>Platyhelminthes</taxon>
        <taxon>Cestoda</taxon>
        <taxon>Eucestoda</taxon>
        <taxon>Cyclophyllidea</taxon>
        <taxon>Hymenolepididae</taxon>
        <taxon>Rodentolepis</taxon>
    </lineage>
</organism>
<feature type="binding site" evidence="3">
    <location>
        <position position="104"/>
    </location>
    <ligand>
        <name>a divalent metal cation</name>
        <dbReference type="ChEBI" id="CHEBI:60240"/>
        <label>1</label>
    </ligand>
</feature>
<feature type="binding site" evidence="3">
    <location>
        <position position="294"/>
    </location>
    <ligand>
        <name>a divalent metal cation</name>
        <dbReference type="ChEBI" id="CHEBI:60240"/>
        <label>1</label>
    </ligand>
</feature>
<dbReference type="SUPFAM" id="SSF102705">
    <property type="entry name" value="NIF3 (NGG1p interacting factor 3)-like"/>
    <property type="match status" value="1"/>
</dbReference>
<accession>A0A0R3TPY9</accession>
<comment type="similarity">
    <text evidence="1">Belongs to the GTP cyclohydrolase I type 2/NIF3 family.</text>
</comment>
<gene>
    <name evidence="4" type="ORF">HNAJ_LOCUS9570</name>
</gene>
<dbReference type="AlphaFoldDB" id="A0A0R3TPY9"/>
<protein>
    <recommendedName>
        <fullName evidence="2">NIF3-like protein 1</fullName>
    </recommendedName>
</protein>
<dbReference type="PANTHER" id="PTHR13799:SF13">
    <property type="entry name" value="NIF3-LIKE PROTEIN 1"/>
    <property type="match status" value="1"/>
</dbReference>
<sequence>MEFAKFVKRLDHIFKISLAESWDNVGLLIQPSSATIIKRIFLTNDLTEPVLNEAISNGADFIIAYHPPIFRPFKRLNQNSAKERIVLKCIENKIAVYSPHTALDAVSGGLNDWLLSPFGIFRFNYVNNYQILSIRSRLTGQNYLGIHPQSPSLKTDHFRNIALKIMSLYGQMSEVTVTGDAPKCLDMKLGDSVVFSPDEGAGRIALLNEGHTINDVVESFKKLLDTSLLKVALGYGKTFDSPVSALAVCAGSGGSMFTSEPMALVADLLFTGEASYHDQLDAVSRGSTIITAGHSVSERGYLAQRLKPWLEKEIAALTDAQIPIDISSKDAEPGIYVC</sequence>
<dbReference type="Pfam" id="PF01784">
    <property type="entry name" value="DUF34_NIF3"/>
    <property type="match status" value="1"/>
</dbReference>
<dbReference type="Gene3D" id="3.40.1390.30">
    <property type="entry name" value="NIF3 (NGG1p interacting factor 3)-like"/>
    <property type="match status" value="2"/>
</dbReference>
<dbReference type="InterPro" id="IPR017221">
    <property type="entry name" value="DUF34/NIF3_bac"/>
</dbReference>
<proteinExistence type="inferred from homology"/>
<dbReference type="NCBIfam" id="TIGR00486">
    <property type="entry name" value="YbgI_SA1388"/>
    <property type="match status" value="1"/>
</dbReference>
<dbReference type="GO" id="GO:0005739">
    <property type="term" value="C:mitochondrion"/>
    <property type="evidence" value="ECO:0007669"/>
    <property type="project" value="TreeGrafter"/>
</dbReference>
<dbReference type="InterPro" id="IPR036069">
    <property type="entry name" value="DUF34/NIF3_sf"/>
</dbReference>
<evidence type="ECO:0000313" key="4">
    <source>
        <dbReference type="EMBL" id="VDO06131.1"/>
    </source>
</evidence>
<dbReference type="GO" id="GO:0046872">
    <property type="term" value="F:metal ion binding"/>
    <property type="evidence" value="ECO:0007669"/>
    <property type="project" value="UniProtKB-KW"/>
</dbReference>
<dbReference type="PIRSF" id="PIRSF037489">
    <property type="entry name" value="UCP037489_NIF3_YqfO"/>
    <property type="match status" value="1"/>
</dbReference>
<dbReference type="EMBL" id="UZAE01012660">
    <property type="protein sequence ID" value="VDO06131.1"/>
    <property type="molecule type" value="Genomic_DNA"/>
</dbReference>
<dbReference type="Proteomes" id="UP000278807">
    <property type="component" value="Unassembled WGS sequence"/>
</dbReference>
<evidence type="ECO:0000313" key="6">
    <source>
        <dbReference type="WBParaSite" id="HNAJ_0000957501-mRNA-1"/>
    </source>
</evidence>
<reference evidence="6" key="1">
    <citation type="submission" date="2017-02" db="UniProtKB">
        <authorList>
            <consortium name="WormBaseParasite"/>
        </authorList>
    </citation>
    <scope>IDENTIFICATION</scope>
</reference>